<evidence type="ECO:0000256" key="1">
    <source>
        <dbReference type="ARBA" id="ARBA00004651"/>
    </source>
</evidence>
<evidence type="ECO:0000256" key="2">
    <source>
        <dbReference type="ARBA" id="ARBA00022448"/>
    </source>
</evidence>
<organism evidence="11 12">
    <name type="scientific">Tistrella arctica</name>
    <dbReference type="NCBI Taxonomy" id="3133430"/>
    <lineage>
        <taxon>Bacteria</taxon>
        <taxon>Pseudomonadati</taxon>
        <taxon>Pseudomonadota</taxon>
        <taxon>Alphaproteobacteria</taxon>
        <taxon>Geminicoccales</taxon>
        <taxon>Geminicoccaceae</taxon>
        <taxon>Tistrella</taxon>
    </lineage>
</organism>
<feature type="domain" description="ABC transmembrane type-1" evidence="10">
    <location>
        <begin position="79"/>
        <end position="267"/>
    </location>
</feature>
<dbReference type="PANTHER" id="PTHR43386:SF1">
    <property type="entry name" value="D,D-DIPEPTIDE TRANSPORT SYSTEM PERMEASE PROTEIN DDPC-RELATED"/>
    <property type="match status" value="1"/>
</dbReference>
<evidence type="ECO:0000256" key="6">
    <source>
        <dbReference type="ARBA" id="ARBA00022927"/>
    </source>
</evidence>
<keyword evidence="2 9" id="KW-0813">Transport</keyword>
<dbReference type="Gene3D" id="1.10.3720.10">
    <property type="entry name" value="MetI-like"/>
    <property type="match status" value="1"/>
</dbReference>
<keyword evidence="6" id="KW-0653">Protein transport</keyword>
<evidence type="ECO:0000313" key="11">
    <source>
        <dbReference type="EMBL" id="MEN2989631.1"/>
    </source>
</evidence>
<feature type="transmembrane region" description="Helical" evidence="9">
    <location>
        <begin position="85"/>
        <end position="107"/>
    </location>
</feature>
<dbReference type="InterPro" id="IPR035906">
    <property type="entry name" value="MetI-like_sf"/>
</dbReference>
<dbReference type="Pfam" id="PF00528">
    <property type="entry name" value="BPD_transp_1"/>
    <property type="match status" value="1"/>
</dbReference>
<dbReference type="InterPro" id="IPR050366">
    <property type="entry name" value="BP-dependent_transpt_permease"/>
</dbReference>
<dbReference type="Proteomes" id="UP001413721">
    <property type="component" value="Unassembled WGS sequence"/>
</dbReference>
<comment type="similarity">
    <text evidence="9">Belongs to the binding-protein-dependent transport system permease family.</text>
</comment>
<feature type="transmembrane region" description="Helical" evidence="9">
    <location>
        <begin position="20"/>
        <end position="40"/>
    </location>
</feature>
<dbReference type="PANTHER" id="PTHR43386">
    <property type="entry name" value="OLIGOPEPTIDE TRANSPORT SYSTEM PERMEASE PROTEIN APPC"/>
    <property type="match status" value="1"/>
</dbReference>
<evidence type="ECO:0000256" key="5">
    <source>
        <dbReference type="ARBA" id="ARBA00022856"/>
    </source>
</evidence>
<evidence type="ECO:0000259" key="10">
    <source>
        <dbReference type="PROSITE" id="PS50928"/>
    </source>
</evidence>
<dbReference type="SUPFAM" id="SSF161098">
    <property type="entry name" value="MetI-like"/>
    <property type="match status" value="1"/>
</dbReference>
<evidence type="ECO:0000256" key="9">
    <source>
        <dbReference type="RuleBase" id="RU363032"/>
    </source>
</evidence>
<evidence type="ECO:0000256" key="7">
    <source>
        <dbReference type="ARBA" id="ARBA00022989"/>
    </source>
</evidence>
<evidence type="ECO:0000313" key="12">
    <source>
        <dbReference type="Proteomes" id="UP001413721"/>
    </source>
</evidence>
<comment type="subcellular location">
    <subcellularLocation>
        <location evidence="1 9">Cell membrane</location>
        <topology evidence="1 9">Multi-pass membrane protein</topology>
    </subcellularLocation>
</comment>
<keyword evidence="12" id="KW-1185">Reference proteome</keyword>
<evidence type="ECO:0000256" key="4">
    <source>
        <dbReference type="ARBA" id="ARBA00022692"/>
    </source>
</evidence>
<dbReference type="InterPro" id="IPR000515">
    <property type="entry name" value="MetI-like"/>
</dbReference>
<dbReference type="InterPro" id="IPR025966">
    <property type="entry name" value="OppC_N"/>
</dbReference>
<comment type="caution">
    <text evidence="11">The sequence shown here is derived from an EMBL/GenBank/DDBJ whole genome shotgun (WGS) entry which is preliminary data.</text>
</comment>
<dbReference type="PROSITE" id="PS50928">
    <property type="entry name" value="ABC_TM1"/>
    <property type="match status" value="1"/>
</dbReference>
<keyword evidence="3" id="KW-1003">Cell membrane</keyword>
<dbReference type="EMBL" id="JBBKTW010000005">
    <property type="protein sequence ID" value="MEN2989631.1"/>
    <property type="molecule type" value="Genomic_DNA"/>
</dbReference>
<accession>A0ABU9YLU0</accession>
<dbReference type="CDD" id="cd06261">
    <property type="entry name" value="TM_PBP2"/>
    <property type="match status" value="1"/>
</dbReference>
<evidence type="ECO:0000256" key="8">
    <source>
        <dbReference type="ARBA" id="ARBA00023136"/>
    </source>
</evidence>
<feature type="transmembrane region" description="Helical" evidence="9">
    <location>
        <begin position="245"/>
        <end position="266"/>
    </location>
</feature>
<keyword evidence="5" id="KW-0571">Peptide transport</keyword>
<keyword evidence="4 9" id="KW-0812">Transmembrane</keyword>
<dbReference type="RefSeq" id="WP_345933189.1">
    <property type="nucleotide sequence ID" value="NZ_JBBKTV010000004.1"/>
</dbReference>
<gene>
    <name evidence="11" type="ORF">WG926_15045</name>
</gene>
<sequence>MAAMAGNRALARLGGSSAAWASAGFILILLVAAIFGPLLYGSANPDTISMDVLAPPSSEAWLGTDELGRDVFQYIVYGTQVSLHVGFSAAFAATLVGVLVGALAGYLGGRVDMAIMRVTEIFQSMPNFVLAALIVALMGPGESRVIFVIAALSWPQTARLMRGEVMRVKQLEFVKAARCLGKSESRILFSEVVPNCLAPVIAIGTLTIAQAILLEASLSFFGLTNPDTISWGRILTSGQRFIFQAWWLSLFPGLAIFLTVLAFNILGDALRQAFDPKS</sequence>
<evidence type="ECO:0000256" key="3">
    <source>
        <dbReference type="ARBA" id="ARBA00022475"/>
    </source>
</evidence>
<proteinExistence type="inferred from homology"/>
<reference evidence="11 12" key="1">
    <citation type="submission" date="2024-03" db="EMBL/GenBank/DDBJ databases">
        <title>High-quality draft genome sequencing of Tistrella sp. BH-R2-4.</title>
        <authorList>
            <person name="Dong C."/>
        </authorList>
    </citation>
    <scope>NUCLEOTIDE SEQUENCE [LARGE SCALE GENOMIC DNA]</scope>
    <source>
        <strain evidence="11 12">BH-R2-4</strain>
    </source>
</reference>
<dbReference type="Pfam" id="PF12911">
    <property type="entry name" value="OppC_N"/>
    <property type="match status" value="1"/>
</dbReference>
<keyword evidence="8 9" id="KW-0472">Membrane</keyword>
<name>A0ABU9YLU0_9PROT</name>
<keyword evidence="7 9" id="KW-1133">Transmembrane helix</keyword>
<feature type="transmembrane region" description="Helical" evidence="9">
    <location>
        <begin position="197"/>
        <end position="224"/>
    </location>
</feature>
<protein>
    <submittedName>
        <fullName evidence="11">ABC transporter permease</fullName>
    </submittedName>
</protein>